<sequence>MKYDFDEQIDRRNTNSAKFDEMDALFGSDVMHLGVADMDYRSPKPIIEAMQNIVEKGVFGYTIWPENYEELVSQWMKRRYGQETKNEWVVFSPRINMALNMAVETFTNEGDGIVLHTPAYTALQNAVEKYHRVMIESPLVLENGRYKMDFQQLRRNLDEKKAQGVCAKIMLLCNPHNPTGRVWEIEELQQVVDICKEYDLLLISDEIHEDFVKKGHKFVSCLHFQEDLQGRMIVCNSITKTFNVPGVILSNLLIPDQGIRERMKETMDRWGLHNPNIFAAGIMEAAYTQCDEWIEQVNTYLYENYEFLKKYLEKNMPELEVIPSEGTYMAWVQTEKLQISPEELEKFFIEDAKVSVYMGSRYGKHTDSFIRINIATSRSYLQEALERIGAQYYKIAPNNKK</sequence>
<comment type="cofactor">
    <cofactor evidence="1">
        <name>pyridoxal 5'-phosphate</name>
        <dbReference type="ChEBI" id="CHEBI:597326"/>
    </cofactor>
</comment>
<organism evidence="8 9">
    <name type="scientific">Faecalimonas umbilicata</name>
    <dbReference type="NCBI Taxonomy" id="1912855"/>
    <lineage>
        <taxon>Bacteria</taxon>
        <taxon>Bacillati</taxon>
        <taxon>Bacillota</taxon>
        <taxon>Clostridia</taxon>
        <taxon>Lachnospirales</taxon>
        <taxon>Lachnospiraceae</taxon>
        <taxon>Faecalimonas</taxon>
    </lineage>
</organism>
<name>A0A4R3JQB2_9FIRM</name>
<dbReference type="EC" id="4.4.1.13" evidence="2"/>
<dbReference type="PANTHER" id="PTHR43525:SF1">
    <property type="entry name" value="PROTEIN MALY"/>
    <property type="match status" value="1"/>
</dbReference>
<dbReference type="Gene3D" id="3.40.640.10">
    <property type="entry name" value="Type I PLP-dependent aspartate aminotransferase-like (Major domain)"/>
    <property type="match status" value="1"/>
</dbReference>
<evidence type="ECO:0000313" key="8">
    <source>
        <dbReference type="EMBL" id="TCS69022.1"/>
    </source>
</evidence>
<dbReference type="CDD" id="cd00609">
    <property type="entry name" value="AAT_like"/>
    <property type="match status" value="1"/>
</dbReference>
<dbReference type="EMBL" id="BHEO01000002">
    <property type="protein sequence ID" value="GBU03518.1"/>
    <property type="molecule type" value="Genomic_DNA"/>
</dbReference>
<dbReference type="GO" id="GO:0030170">
    <property type="term" value="F:pyridoxal phosphate binding"/>
    <property type="evidence" value="ECO:0007669"/>
    <property type="project" value="InterPro"/>
</dbReference>
<dbReference type="InterPro" id="IPR015421">
    <property type="entry name" value="PyrdxlP-dep_Trfase_major"/>
</dbReference>
<evidence type="ECO:0000256" key="2">
    <source>
        <dbReference type="ARBA" id="ARBA00012224"/>
    </source>
</evidence>
<feature type="domain" description="Aminotransferase class I/classII large" evidence="6">
    <location>
        <begin position="29"/>
        <end position="388"/>
    </location>
</feature>
<evidence type="ECO:0000313" key="10">
    <source>
        <dbReference type="Proteomes" id="UP000702954"/>
    </source>
</evidence>
<dbReference type="Pfam" id="PF00155">
    <property type="entry name" value="Aminotran_1_2"/>
    <property type="match status" value="1"/>
</dbReference>
<reference evidence="8 9" key="2">
    <citation type="submission" date="2019-03" db="EMBL/GenBank/DDBJ databases">
        <title>Genomic Encyclopedia of Type Strains, Phase IV (KMG-IV): sequencing the most valuable type-strain genomes for metagenomic binning, comparative biology and taxonomic classification.</title>
        <authorList>
            <person name="Goeker M."/>
        </authorList>
    </citation>
    <scope>NUCLEOTIDE SEQUENCE [LARGE SCALE GENOMIC DNA]</scope>
    <source>
        <strain evidence="8 9">DSM 103426</strain>
    </source>
</reference>
<keyword evidence="3" id="KW-0663">Pyridoxal phosphate</keyword>
<evidence type="ECO:0000256" key="4">
    <source>
        <dbReference type="ARBA" id="ARBA00023239"/>
    </source>
</evidence>
<dbReference type="InterPro" id="IPR004839">
    <property type="entry name" value="Aminotransferase_I/II_large"/>
</dbReference>
<dbReference type="EMBL" id="SLZV01000005">
    <property type="protein sequence ID" value="TCS69022.1"/>
    <property type="molecule type" value="Genomic_DNA"/>
</dbReference>
<dbReference type="SUPFAM" id="SSF53383">
    <property type="entry name" value="PLP-dependent transferases"/>
    <property type="match status" value="1"/>
</dbReference>
<keyword evidence="4 8" id="KW-0456">Lyase</keyword>
<proteinExistence type="inferred from homology"/>
<reference evidence="7 10" key="1">
    <citation type="journal article" date="2018" name="Int. J. Syst. Evol. Microbiol.">
        <title>Draft Genome Sequence of Faecalimonas umbilicata JCM 30896T, an Acetate-Producing Bacterium Isolated from Human Feces.</title>
        <authorList>
            <person name="Sakamoto M."/>
            <person name="Ikeyama N."/>
            <person name="Yuki M."/>
            <person name="Ohkuma M."/>
        </authorList>
    </citation>
    <scope>NUCLEOTIDE SEQUENCE [LARGE SCALE GENOMIC DNA]</scope>
    <source>
        <strain evidence="7 10">EGH7</strain>
    </source>
</reference>
<keyword evidence="10" id="KW-1185">Reference proteome</keyword>
<dbReference type="RefSeq" id="WP_116440901.1">
    <property type="nucleotide sequence ID" value="NZ_BHEO01000002.1"/>
</dbReference>
<evidence type="ECO:0000313" key="9">
    <source>
        <dbReference type="Proteomes" id="UP000294613"/>
    </source>
</evidence>
<dbReference type="AlphaFoldDB" id="A0A4R3JQB2"/>
<evidence type="ECO:0000256" key="5">
    <source>
        <dbReference type="ARBA" id="ARBA00037974"/>
    </source>
</evidence>
<evidence type="ECO:0000313" key="7">
    <source>
        <dbReference type="EMBL" id="GBU03518.1"/>
    </source>
</evidence>
<dbReference type="Proteomes" id="UP000702954">
    <property type="component" value="Unassembled WGS sequence"/>
</dbReference>
<dbReference type="Gene3D" id="3.90.1150.10">
    <property type="entry name" value="Aspartate Aminotransferase, domain 1"/>
    <property type="match status" value="1"/>
</dbReference>
<dbReference type="InterPro" id="IPR015422">
    <property type="entry name" value="PyrdxlP-dep_Trfase_small"/>
</dbReference>
<dbReference type="PANTHER" id="PTHR43525">
    <property type="entry name" value="PROTEIN MALY"/>
    <property type="match status" value="1"/>
</dbReference>
<comment type="similarity">
    <text evidence="5">Belongs to the class-II pyridoxal-phosphate-dependent aminotransferase family. MalY/PatB cystathionine beta-lyase subfamily.</text>
</comment>
<dbReference type="Proteomes" id="UP000294613">
    <property type="component" value="Unassembled WGS sequence"/>
</dbReference>
<dbReference type="InterPro" id="IPR015424">
    <property type="entry name" value="PyrdxlP-dep_Trfase"/>
</dbReference>
<gene>
    <name evidence="7" type="primary">PatB</name>
    <name evidence="8" type="ORF">EDD74_1053</name>
    <name evidence="7" type="ORF">FAEUMB_00590</name>
</gene>
<accession>A0A4R3JQB2</accession>
<evidence type="ECO:0000256" key="1">
    <source>
        <dbReference type="ARBA" id="ARBA00001933"/>
    </source>
</evidence>
<evidence type="ECO:0000259" key="6">
    <source>
        <dbReference type="Pfam" id="PF00155"/>
    </source>
</evidence>
<dbReference type="InterPro" id="IPR027619">
    <property type="entry name" value="C-S_lyase_PatB-like"/>
</dbReference>
<protein>
    <recommendedName>
        <fullName evidence="2">cysteine-S-conjugate beta-lyase</fullName>
        <ecNumber evidence="2">4.4.1.13</ecNumber>
    </recommendedName>
</protein>
<dbReference type="GO" id="GO:0047804">
    <property type="term" value="F:cysteine-S-conjugate beta-lyase activity"/>
    <property type="evidence" value="ECO:0007669"/>
    <property type="project" value="UniProtKB-EC"/>
</dbReference>
<comment type="caution">
    <text evidence="8">The sequence shown here is derived from an EMBL/GenBank/DDBJ whole genome shotgun (WGS) entry which is preliminary data.</text>
</comment>
<dbReference type="NCBIfam" id="TIGR04350">
    <property type="entry name" value="C_S_lyase_PatB"/>
    <property type="match status" value="1"/>
</dbReference>
<evidence type="ECO:0000256" key="3">
    <source>
        <dbReference type="ARBA" id="ARBA00022898"/>
    </source>
</evidence>
<dbReference type="InterPro" id="IPR051798">
    <property type="entry name" value="Class-II_PLP-Dep_Aminotrans"/>
</dbReference>